<proteinExistence type="predicted"/>
<evidence type="ECO:0000256" key="1">
    <source>
        <dbReference type="SAM" id="SignalP"/>
    </source>
</evidence>
<dbReference type="PANTHER" id="PTHR10963">
    <property type="entry name" value="GLYCOSYL HYDROLASE-RELATED"/>
    <property type="match status" value="1"/>
</dbReference>
<dbReference type="EMBL" id="CP119893">
    <property type="protein sequence ID" value="WFD26231.1"/>
    <property type="molecule type" value="Genomic_DNA"/>
</dbReference>
<dbReference type="GO" id="GO:0009251">
    <property type="term" value="P:glucan catabolic process"/>
    <property type="evidence" value="ECO:0007669"/>
    <property type="project" value="TreeGrafter"/>
</dbReference>
<feature type="chain" id="PRO_5041924803" description="GH16 domain-containing protein" evidence="1">
    <location>
        <begin position="20"/>
        <end position="298"/>
    </location>
</feature>
<accession>A0AAF0EK58</accession>
<dbReference type="AlphaFoldDB" id="A0AAF0EK58"/>
<protein>
    <recommendedName>
        <fullName evidence="4">GH16 domain-containing protein</fullName>
    </recommendedName>
</protein>
<dbReference type="InterPro" id="IPR050546">
    <property type="entry name" value="Glycosyl_Hydrlase_16"/>
</dbReference>
<dbReference type="Pfam" id="PF26113">
    <property type="entry name" value="GH16_XgeA"/>
    <property type="match status" value="1"/>
</dbReference>
<dbReference type="Proteomes" id="UP001213623">
    <property type="component" value="Chromosome 2"/>
</dbReference>
<dbReference type="PANTHER" id="PTHR10963:SF24">
    <property type="entry name" value="GLYCOSIDASE C21B10.07-RELATED"/>
    <property type="match status" value="1"/>
</dbReference>
<feature type="signal peptide" evidence="1">
    <location>
        <begin position="1"/>
        <end position="19"/>
    </location>
</feature>
<reference evidence="2" key="1">
    <citation type="submission" date="2023-03" db="EMBL/GenBank/DDBJ databases">
        <title>Mating type loci evolution in Malassezia.</title>
        <authorList>
            <person name="Coelho M.A."/>
        </authorList>
    </citation>
    <scope>NUCLEOTIDE SEQUENCE</scope>
    <source>
        <strain evidence="2">CBS 9557</strain>
    </source>
</reference>
<organism evidence="2 3">
    <name type="scientific">Malassezia nana</name>
    <dbReference type="NCBI Taxonomy" id="180528"/>
    <lineage>
        <taxon>Eukaryota</taxon>
        <taxon>Fungi</taxon>
        <taxon>Dikarya</taxon>
        <taxon>Basidiomycota</taxon>
        <taxon>Ustilaginomycotina</taxon>
        <taxon>Malasseziomycetes</taxon>
        <taxon>Malasseziales</taxon>
        <taxon>Malasseziaceae</taxon>
        <taxon>Malassezia</taxon>
    </lineage>
</organism>
<evidence type="ECO:0008006" key="4">
    <source>
        <dbReference type="Google" id="ProtNLM"/>
    </source>
</evidence>
<keyword evidence="3" id="KW-1185">Reference proteome</keyword>
<keyword evidence="1" id="KW-0732">Signal</keyword>
<dbReference type="InterPro" id="IPR013320">
    <property type="entry name" value="ConA-like_dom_sf"/>
</dbReference>
<evidence type="ECO:0000313" key="2">
    <source>
        <dbReference type="EMBL" id="WFD26231.1"/>
    </source>
</evidence>
<name>A0AAF0EK58_9BASI</name>
<sequence length="298" mass="32702">MKLLAGFIASLSLFNMVSGASWTLSDKIQGNDYYDKFNFVEGNDLELTQGLVNYMNQQKSKDMNLTYVDGDNFVMRVDTTKVQKEGRPSVRIESKKTYGDSVIVLQVSHIPTGCAVWPAFWTVTQDQKSWPAGGEIDIIENVNDQYPYNLGSLHVQVRDESDRQGDCAIENPQQSGTTVFNQCNAQANDNSGCRIAMNGTNTATGGVALNQKGGGTVAMQRDFSDGGKGIRMWFWGPDNLPEDLKSPGNSVDPNSWGTPAADFGMTQCSDKFDDHTIVFDITLCGSWAGNAVRFDILT</sequence>
<dbReference type="Gene3D" id="2.60.120.200">
    <property type="match status" value="1"/>
</dbReference>
<dbReference type="SUPFAM" id="SSF49899">
    <property type="entry name" value="Concanavalin A-like lectins/glucanases"/>
    <property type="match status" value="1"/>
</dbReference>
<gene>
    <name evidence="2" type="ORF">MNAN1_001208</name>
</gene>
<evidence type="ECO:0000313" key="3">
    <source>
        <dbReference type="Proteomes" id="UP001213623"/>
    </source>
</evidence>